<evidence type="ECO:0000313" key="3">
    <source>
        <dbReference type="Proteomes" id="UP000239532"/>
    </source>
</evidence>
<feature type="region of interest" description="Disordered" evidence="1">
    <location>
        <begin position="1758"/>
        <end position="1796"/>
    </location>
</feature>
<reference evidence="2 3" key="1">
    <citation type="submission" date="2016-11" db="EMBL/GenBank/DDBJ databases">
        <title>Trade-off between light-utilization and light-protection in marine flavobacteria.</title>
        <authorList>
            <person name="Kumagai Y."/>
        </authorList>
    </citation>
    <scope>NUCLEOTIDE SEQUENCE [LARGE SCALE GENOMIC DNA]</scope>
    <source>
        <strain evidence="2 3">JCM 17109</strain>
    </source>
</reference>
<sequence length="1796" mass="197739">MTTTAMAQGPNAPEAASFEPVDATDMVNLVTGDLSYVLPLLNVPSPEGGYPIALSYHAGIAMDQEASWVGLGWNLNPGAINRSVNGFPDEYNHSAIQEYFYDEGDTEEFYSVSLGYSNGAVSTGVNLSWGSNRSLSGSVSIGYGAEIAGMGRIGGSVSAGTNGVSVGVGITSGGLSLGGSMSSGGDFSGNVGISNDNGAGFNVSASSSGTYSIGVDFKSGSNNLVSLDFSLSSSGVGISGGIMNRNHNNKPVGGGGVGINISFANSISMGDYTVNTSGYMIPVIVPTPAGVFSGSFGKQKVRYFMSKNEVDLMSGPLSFASQPVSDITIYYVSCEPRYGSRDYECADREFNNIGDAQDYRYEVVSQEDCECTISTNSESTTKAAMDVQEVVISNNTLSDATDIKLNNLLFPAYDKYNIQAQGLSGNMSSRLFDNGALFGLPSKDFKGTEDAKFKITYLVDGGTSNLPDHLKFTQKPKFYMDNEISTHLGYTDVTEATFSVSTPNTYSAQSFYDNSSGVDMGSKPTRKTANYIEYFTNEEIVNQNLKYKGFLKPEMDNGYLDRSFMVKEGIGAFKITSVDGKTYHYSLPVYNNEIFTRTIGAIKNNDESPKQEMDSYFEKQQREPFATHWLLTAVTGPDYYDNNNDGIANDGDLGFWVSFTYGKWSGAFAWKTPAVDDYIISKEDSEIKTRVEGTKELYYLNSIKTRTHTALFTKVLRNVNNDGWTYNSVYHWSSDQNSNDFTQKTRIPGQNKLGLDKIVLFKNEDLEIFTINRNNLSSTDLPSIYWRYEHLYGIPSINNYDKVVMSSDITTELLEKAEKVIQFGYGDVQNGVRPMLSQVSFNGKGGSNVIPPYTFNYNYGPFNRTAIYQNDWGYNRNNPKAWSLATITTPTGSSINIDYEPHEFISVVGHEVEFNLAQNDKKADKIELESYDDYLYYTVKFDTDFGVQVNDVLDTKFSRTKRAATIGGFLYGEKITTHKYDGIAKVISSLGNNSFRVKSLFGVGKLVPDQGIGEELHLEASYTLDRSLSSAGVRAKSISTIMGNKVYKTEYSYGGNEDGVGYVSYLPYAPSISKELPYSAELPAPVIMYDNVAMTTYDINESAQGTIRYKFNILKEKSNTSVKFGDFYEIFETYSAAAYNNSSNKDIEISKFEVRDNLASIGQLLEVSSYNTEGQLLNSTLNEYYAAGSMPDNLGTTKESFQTYKEVDFEDSNQQDKWIINASTRVKYPNVLKSTKSISGGYTFESTFDHFNPMTGLSDIIISEDSRGNRFKTESVSAYKIAEYNPVGGYGMGSKVDDITNKNMLSQQAMSKTYLDVGGTWKLTSADITTWNNNWRYPVSNPNASYEQPNDPAQKIWRKHKSYVWDGQLNADGTYQLNDDGTNRNFTGEYDGFNWGLGGYTTDGKGNTVHAITHGAGSNWKLASETTLYNHFSAPLEARDINGNHASTKYDKNYEKVISTVNAAYTEQYYSGAEDEANGLVGGHMNIWYHQDAQAHTGKYSENAGTGSKNFRSYPRPVLKATESSKRFRVSVWAHKANHGNARISVGGNLTQFSGEKVFAGDWVQLNHYFDLSGQTEVFVRSASGTVYFDDFRLHPVGSSMSSYVYNEWGELSYILGANNMATHYEYDDAGRLVRTYVETADNGTVAGGFKLAKEMDYRYKASMTFTGPPAPRNPLRAVKEPSGIVNACVEAPLTGGGQTANYQYKWAQSSNPSNLVYGNWTTDLCLQLNIQSCKSTFYKVAIRNVDTGVTKEWSGSYFNNDGCPPTDPGGGGPVLIPDGGDPSNPGFESPVDRFN</sequence>
<dbReference type="EMBL" id="MQUC01000003">
    <property type="protein sequence ID" value="PRP65872.1"/>
    <property type="molecule type" value="Genomic_DNA"/>
</dbReference>
<proteinExistence type="predicted"/>
<keyword evidence="3" id="KW-1185">Reference proteome</keyword>
<accession>A0A2S9WQV7</accession>
<protein>
    <submittedName>
        <fullName evidence="2">Uncharacterized protein</fullName>
    </submittedName>
</protein>
<dbReference type="Proteomes" id="UP000239532">
    <property type="component" value="Unassembled WGS sequence"/>
</dbReference>
<name>A0A2S9WQV7_9FLAO</name>
<evidence type="ECO:0000313" key="2">
    <source>
        <dbReference type="EMBL" id="PRP65872.1"/>
    </source>
</evidence>
<gene>
    <name evidence="2" type="ORF">BST86_01595</name>
</gene>
<comment type="caution">
    <text evidence="2">The sequence shown here is derived from an EMBL/GenBank/DDBJ whole genome shotgun (WGS) entry which is preliminary data.</text>
</comment>
<evidence type="ECO:0000256" key="1">
    <source>
        <dbReference type="SAM" id="MobiDB-lite"/>
    </source>
</evidence>
<organism evidence="2 3">
    <name type="scientific">Nonlabens agnitus</name>
    <dbReference type="NCBI Taxonomy" id="870484"/>
    <lineage>
        <taxon>Bacteria</taxon>
        <taxon>Pseudomonadati</taxon>
        <taxon>Bacteroidota</taxon>
        <taxon>Flavobacteriia</taxon>
        <taxon>Flavobacteriales</taxon>
        <taxon>Flavobacteriaceae</taxon>
        <taxon>Nonlabens</taxon>
    </lineage>
</organism>